<feature type="domain" description="dUTPase-like" evidence="6">
    <location>
        <begin position="17"/>
        <end position="145"/>
    </location>
</feature>
<dbReference type="NCBIfam" id="TIGR00576">
    <property type="entry name" value="dut"/>
    <property type="match status" value="1"/>
</dbReference>
<evidence type="ECO:0000256" key="3">
    <source>
        <dbReference type="ARBA" id="ARBA00023080"/>
    </source>
</evidence>
<feature type="binding site" evidence="5">
    <location>
        <begin position="66"/>
        <end position="68"/>
    </location>
    <ligand>
        <name>substrate</name>
    </ligand>
</feature>
<dbReference type="InterPro" id="IPR033704">
    <property type="entry name" value="dUTPase_trimeric"/>
</dbReference>
<protein>
    <recommendedName>
        <fullName evidence="5">Deoxyuridine 5'-triphosphate nucleotidohydrolase</fullName>
        <shortName evidence="5">dUTPase</shortName>
        <ecNumber evidence="5">3.6.1.23</ecNumber>
    </recommendedName>
    <alternativeName>
        <fullName evidence="5">dUTP pyrophosphatase</fullName>
    </alternativeName>
</protein>
<dbReference type="GO" id="GO:0004170">
    <property type="term" value="F:dUTP diphosphatase activity"/>
    <property type="evidence" value="ECO:0007669"/>
    <property type="project" value="UniProtKB-UniRule"/>
</dbReference>
<dbReference type="AlphaFoldDB" id="A0A849SX65"/>
<dbReference type="EMBL" id="JABFRW010000070">
    <property type="protein sequence ID" value="NOT33729.1"/>
    <property type="molecule type" value="Genomic_DNA"/>
</dbReference>
<keyword evidence="3 5" id="KW-0546">Nucleotide metabolism</keyword>
<comment type="caution">
    <text evidence="7">The sequence shown here is derived from an EMBL/GenBank/DDBJ whole genome shotgun (WGS) entry which is preliminary data.</text>
</comment>
<comment type="cofactor">
    <cofactor evidence="5">
        <name>Mg(2+)</name>
        <dbReference type="ChEBI" id="CHEBI:18420"/>
    </cofactor>
</comment>
<dbReference type="PANTHER" id="PTHR11241">
    <property type="entry name" value="DEOXYURIDINE 5'-TRIPHOSPHATE NUCLEOTIDOHYDROLASE"/>
    <property type="match status" value="1"/>
</dbReference>
<dbReference type="GO" id="GO:0046081">
    <property type="term" value="P:dUTP catabolic process"/>
    <property type="evidence" value="ECO:0007669"/>
    <property type="project" value="InterPro"/>
</dbReference>
<organism evidence="7 8">
    <name type="scientific">Eiseniibacteriota bacterium</name>
    <dbReference type="NCBI Taxonomy" id="2212470"/>
    <lineage>
        <taxon>Bacteria</taxon>
        <taxon>Candidatus Eiseniibacteriota</taxon>
    </lineage>
</organism>
<proteinExistence type="inferred from homology"/>
<keyword evidence="2 5" id="KW-0378">Hydrolase</keyword>
<dbReference type="HAMAP" id="MF_00116">
    <property type="entry name" value="dUTPase_bact"/>
    <property type="match status" value="1"/>
</dbReference>
<evidence type="ECO:0000313" key="7">
    <source>
        <dbReference type="EMBL" id="NOT33729.1"/>
    </source>
</evidence>
<name>A0A849SX65_UNCEI</name>
<dbReference type="EC" id="3.6.1.23" evidence="5"/>
<evidence type="ECO:0000256" key="5">
    <source>
        <dbReference type="HAMAP-Rule" id="MF_00116"/>
    </source>
</evidence>
<evidence type="ECO:0000259" key="6">
    <source>
        <dbReference type="Pfam" id="PF00692"/>
    </source>
</evidence>
<accession>A0A849SX65</accession>
<dbReference type="CDD" id="cd07557">
    <property type="entry name" value="trimeric_dUTPase"/>
    <property type="match status" value="1"/>
</dbReference>
<sequence length="146" mass="15406">MAIRIQWLPHGEGLEPPSYATAGSAAADVRAAVSESITLAPGTIEMIPTGFALEIPPGWEVQIRPRSGLAGKHGVTLPNAPATIDSDYRGEIRVALINLGREPFVVERGMRIAQMLPAPVTRIAFEAVRELTTTVRGAGGFGHSGV</sequence>
<comment type="similarity">
    <text evidence="1 5">Belongs to the dUTPase family.</text>
</comment>
<evidence type="ECO:0000256" key="4">
    <source>
        <dbReference type="ARBA" id="ARBA00047686"/>
    </source>
</evidence>
<comment type="function">
    <text evidence="5">This enzyme is involved in nucleotide metabolism: it produces dUMP, the immediate precursor of thymidine nucleotides and it decreases the intracellular concentration of dUTP so that uracil cannot be incorporated into DNA.</text>
</comment>
<feature type="binding site" evidence="5">
    <location>
        <begin position="83"/>
        <end position="85"/>
    </location>
    <ligand>
        <name>substrate</name>
    </ligand>
</feature>
<evidence type="ECO:0000256" key="2">
    <source>
        <dbReference type="ARBA" id="ARBA00022801"/>
    </source>
</evidence>
<dbReference type="UniPathway" id="UPA00610">
    <property type="reaction ID" value="UER00666"/>
</dbReference>
<dbReference type="InterPro" id="IPR036157">
    <property type="entry name" value="dUTPase-like_sf"/>
</dbReference>
<dbReference type="PANTHER" id="PTHR11241:SF0">
    <property type="entry name" value="DEOXYURIDINE 5'-TRIPHOSPHATE NUCLEOTIDOHYDROLASE"/>
    <property type="match status" value="1"/>
</dbReference>
<keyword evidence="5" id="KW-0460">Magnesium</keyword>
<dbReference type="Pfam" id="PF00692">
    <property type="entry name" value="dUTPase"/>
    <property type="match status" value="1"/>
</dbReference>
<evidence type="ECO:0000313" key="8">
    <source>
        <dbReference type="Proteomes" id="UP000580839"/>
    </source>
</evidence>
<dbReference type="Gene3D" id="2.70.40.10">
    <property type="match status" value="1"/>
</dbReference>
<keyword evidence="5" id="KW-0479">Metal-binding</keyword>
<dbReference type="NCBIfam" id="NF001862">
    <property type="entry name" value="PRK00601.1"/>
    <property type="match status" value="1"/>
</dbReference>
<comment type="catalytic activity">
    <reaction evidence="4 5">
        <text>dUTP + H2O = dUMP + diphosphate + H(+)</text>
        <dbReference type="Rhea" id="RHEA:10248"/>
        <dbReference type="ChEBI" id="CHEBI:15377"/>
        <dbReference type="ChEBI" id="CHEBI:15378"/>
        <dbReference type="ChEBI" id="CHEBI:33019"/>
        <dbReference type="ChEBI" id="CHEBI:61555"/>
        <dbReference type="ChEBI" id="CHEBI:246422"/>
        <dbReference type="EC" id="3.6.1.23"/>
    </reaction>
</comment>
<dbReference type="GO" id="GO:0006226">
    <property type="term" value="P:dUMP biosynthetic process"/>
    <property type="evidence" value="ECO:0007669"/>
    <property type="project" value="UniProtKB-UniRule"/>
</dbReference>
<evidence type="ECO:0000256" key="1">
    <source>
        <dbReference type="ARBA" id="ARBA00006581"/>
    </source>
</evidence>
<dbReference type="Proteomes" id="UP000580839">
    <property type="component" value="Unassembled WGS sequence"/>
</dbReference>
<dbReference type="InterPro" id="IPR008181">
    <property type="entry name" value="dUTPase"/>
</dbReference>
<reference evidence="7 8" key="1">
    <citation type="submission" date="2020-04" db="EMBL/GenBank/DDBJ databases">
        <title>Metagenomic profiling of ammonia- and methane-oxidizing microorganisms in a Dutch drinking water treatment plant.</title>
        <authorList>
            <person name="Poghosyan L."/>
            <person name="Leucker S."/>
        </authorList>
    </citation>
    <scope>NUCLEOTIDE SEQUENCE [LARGE SCALE GENOMIC DNA]</scope>
    <source>
        <strain evidence="7">S-RSF-IL-03</strain>
    </source>
</reference>
<gene>
    <name evidence="5 7" type="primary">dut</name>
    <name evidence="7" type="ORF">HOP12_06100</name>
</gene>
<dbReference type="InterPro" id="IPR029054">
    <property type="entry name" value="dUTPase-like"/>
</dbReference>
<dbReference type="GO" id="GO:0000287">
    <property type="term" value="F:magnesium ion binding"/>
    <property type="evidence" value="ECO:0007669"/>
    <property type="project" value="UniProtKB-UniRule"/>
</dbReference>
<comment type="pathway">
    <text evidence="5">Pyrimidine metabolism; dUMP biosynthesis; dUMP from dCTP (dUTP route): step 2/2.</text>
</comment>
<feature type="binding site" evidence="5">
    <location>
        <position position="79"/>
    </location>
    <ligand>
        <name>substrate</name>
    </ligand>
</feature>
<comment type="caution">
    <text evidence="5">Lacks conserved residue(s) required for the propagation of feature annotation.</text>
</comment>
<dbReference type="SUPFAM" id="SSF51283">
    <property type="entry name" value="dUTPase-like"/>
    <property type="match status" value="1"/>
</dbReference>